<dbReference type="Proteomes" id="UP001057455">
    <property type="component" value="Unassembled WGS sequence"/>
</dbReference>
<name>A0A9W5T9F2_BABOV</name>
<gene>
    <name evidence="1" type="ORF">BaOVIS_000570</name>
</gene>
<evidence type="ECO:0000313" key="2">
    <source>
        <dbReference type="Proteomes" id="UP001057455"/>
    </source>
</evidence>
<proteinExistence type="predicted"/>
<keyword evidence="1" id="KW-0762">Sugar transport</keyword>
<dbReference type="AlphaFoldDB" id="A0A9W5T9F2"/>
<protein>
    <submittedName>
        <fullName evidence="1">ABC-type sugar transport systems,permease component, putative</fullName>
    </submittedName>
</protein>
<keyword evidence="2" id="KW-1185">Reference proteome</keyword>
<comment type="caution">
    <text evidence="1">The sequence shown here is derived from an EMBL/GenBank/DDBJ whole genome shotgun (WGS) entry which is preliminary data.</text>
</comment>
<sequence length="466" mass="52078">MRVSYVRSLYQRLIHTNQKQCPDVTSCDVALFPGRILSLLPKQSHRRLLNPEDYASACALVRSIEHANQTGDITREILQNHGSWIAALQRASVYKISLIKPLKLLNEIFENGQLKLRGLSSREFATLASVCARQRSPDSDAILDKMCDTKVLDIMLPDLMHSDYALFLSSLARTGRVQHIGATMDNNQGMVYTGTIQDLSRRVGSMNTFDIALTFDAISALRQQHLQITRIALSRFHNLLIDGISNLGHNSVNAGFRVKRGIRYTRGIGHTQSPFLNDIALFLRAIVRADAVGIDMVHQLGSMVSHLKTTYRQPGIIAATKMVSISTTILMSMCCLLAKFGWCKPLGDMDDLVVHILQYLQAVPLKMVSIKERTKICLAVQTYWHLANGKKRPELVHHIYNTIVDPCDIHFKGALDMATRRGLTNKGPDENIIDEVTRCLMQVLQLNAGTITKVTAPPYVINVVDP</sequence>
<reference evidence="1" key="1">
    <citation type="submission" date="2019-12" db="EMBL/GenBank/DDBJ databases">
        <title>Genome sequence of Babesia ovis.</title>
        <authorList>
            <person name="Yamagishi J."/>
            <person name="Sevinc F."/>
            <person name="Xuan X."/>
        </authorList>
    </citation>
    <scope>NUCLEOTIDE SEQUENCE</scope>
    <source>
        <strain evidence="1">Selcuk</strain>
    </source>
</reference>
<evidence type="ECO:0000313" key="1">
    <source>
        <dbReference type="EMBL" id="GFE52653.1"/>
    </source>
</evidence>
<dbReference type="OrthoDB" id="366329at2759"/>
<keyword evidence="1" id="KW-0813">Transport</keyword>
<dbReference type="EMBL" id="BLIY01000001">
    <property type="protein sequence ID" value="GFE52653.1"/>
    <property type="molecule type" value="Genomic_DNA"/>
</dbReference>
<organism evidence="1 2">
    <name type="scientific">Babesia ovis</name>
    <dbReference type="NCBI Taxonomy" id="5869"/>
    <lineage>
        <taxon>Eukaryota</taxon>
        <taxon>Sar</taxon>
        <taxon>Alveolata</taxon>
        <taxon>Apicomplexa</taxon>
        <taxon>Aconoidasida</taxon>
        <taxon>Piroplasmida</taxon>
        <taxon>Babesiidae</taxon>
        <taxon>Babesia</taxon>
    </lineage>
</organism>
<accession>A0A9W5T9F2</accession>